<reference evidence="4 5" key="1">
    <citation type="submission" date="2009-11" db="EMBL/GenBank/DDBJ databases">
        <title>Annotation of Allomyces macrogynus ATCC 38327.</title>
        <authorList>
            <consortium name="The Broad Institute Genome Sequencing Platform"/>
            <person name="Russ C."/>
            <person name="Cuomo C."/>
            <person name="Burger G."/>
            <person name="Gray M.W."/>
            <person name="Holland P.W.H."/>
            <person name="King N."/>
            <person name="Lang F.B.F."/>
            <person name="Roger A.J."/>
            <person name="Ruiz-Trillo I."/>
            <person name="Young S.K."/>
            <person name="Zeng Q."/>
            <person name="Gargeya S."/>
            <person name="Fitzgerald M."/>
            <person name="Haas B."/>
            <person name="Abouelleil A."/>
            <person name="Alvarado L."/>
            <person name="Arachchi H.M."/>
            <person name="Berlin A."/>
            <person name="Chapman S.B."/>
            <person name="Gearin G."/>
            <person name="Goldberg J."/>
            <person name="Griggs A."/>
            <person name="Gujja S."/>
            <person name="Hansen M."/>
            <person name="Heiman D."/>
            <person name="Howarth C."/>
            <person name="Larimer J."/>
            <person name="Lui A."/>
            <person name="MacDonald P.J.P."/>
            <person name="McCowen C."/>
            <person name="Montmayeur A."/>
            <person name="Murphy C."/>
            <person name="Neiman D."/>
            <person name="Pearson M."/>
            <person name="Priest M."/>
            <person name="Roberts A."/>
            <person name="Saif S."/>
            <person name="Shea T."/>
            <person name="Sisk P."/>
            <person name="Stolte C."/>
            <person name="Sykes S."/>
            <person name="Wortman J."/>
            <person name="Nusbaum C."/>
            <person name="Birren B."/>
        </authorList>
    </citation>
    <scope>NUCLEOTIDE SEQUENCE [LARGE SCALE GENOMIC DNA]</scope>
    <source>
        <strain evidence="4 5">ATCC 38327</strain>
    </source>
</reference>
<feature type="compositionally biased region" description="Low complexity" evidence="2">
    <location>
        <begin position="30"/>
        <end position="54"/>
    </location>
</feature>
<dbReference type="SUPFAM" id="SSF54791">
    <property type="entry name" value="Eukaryotic type KH-domain (KH-domain type I)"/>
    <property type="match status" value="1"/>
</dbReference>
<dbReference type="GO" id="GO:0006307">
    <property type="term" value="P:DNA alkylation repair"/>
    <property type="evidence" value="ECO:0007669"/>
    <property type="project" value="InterPro"/>
</dbReference>
<accession>A0A0L0SIG5</accession>
<dbReference type="Gene3D" id="3.90.1140.10">
    <property type="entry name" value="Cyclic phosphodiesterase"/>
    <property type="match status" value="1"/>
</dbReference>
<dbReference type="GO" id="GO:0005634">
    <property type="term" value="C:nucleus"/>
    <property type="evidence" value="ECO:0007669"/>
    <property type="project" value="TreeGrafter"/>
</dbReference>
<dbReference type="SUPFAM" id="SSF55144">
    <property type="entry name" value="LigT-like"/>
    <property type="match status" value="1"/>
</dbReference>
<name>A0A0L0SIG5_ALLM3</name>
<dbReference type="STRING" id="578462.A0A0L0SIG5"/>
<dbReference type="Proteomes" id="UP000054350">
    <property type="component" value="Unassembled WGS sequence"/>
</dbReference>
<dbReference type="PANTHER" id="PTHR13360">
    <property type="entry name" value="ACTIVATING SIGNAL COINTEGRATOR 1 COMPLEX SUBUNIT 1"/>
    <property type="match status" value="1"/>
</dbReference>
<dbReference type="InterPro" id="IPR009097">
    <property type="entry name" value="Cyclic_Pdiesterase"/>
</dbReference>
<dbReference type="PROSITE" id="PS50084">
    <property type="entry name" value="KH_TYPE_1"/>
    <property type="match status" value="1"/>
</dbReference>
<proteinExistence type="predicted"/>
<keyword evidence="1" id="KW-0694">RNA-binding</keyword>
<dbReference type="InterPro" id="IPR004088">
    <property type="entry name" value="KH_dom_type_1"/>
</dbReference>
<reference evidence="5" key="2">
    <citation type="submission" date="2009-11" db="EMBL/GenBank/DDBJ databases">
        <title>The Genome Sequence of Allomyces macrogynus strain ATCC 38327.</title>
        <authorList>
            <consortium name="The Broad Institute Genome Sequencing Platform"/>
            <person name="Russ C."/>
            <person name="Cuomo C."/>
            <person name="Shea T."/>
            <person name="Young S.K."/>
            <person name="Zeng Q."/>
            <person name="Koehrsen M."/>
            <person name="Haas B."/>
            <person name="Borodovsky M."/>
            <person name="Guigo R."/>
            <person name="Alvarado L."/>
            <person name="Berlin A."/>
            <person name="Borenstein D."/>
            <person name="Chen Z."/>
            <person name="Engels R."/>
            <person name="Freedman E."/>
            <person name="Gellesch M."/>
            <person name="Goldberg J."/>
            <person name="Griggs A."/>
            <person name="Gujja S."/>
            <person name="Heiman D."/>
            <person name="Hepburn T."/>
            <person name="Howarth C."/>
            <person name="Jen D."/>
            <person name="Larson L."/>
            <person name="Lewis B."/>
            <person name="Mehta T."/>
            <person name="Park D."/>
            <person name="Pearson M."/>
            <person name="Roberts A."/>
            <person name="Saif S."/>
            <person name="Shenoy N."/>
            <person name="Sisk P."/>
            <person name="Stolte C."/>
            <person name="Sykes S."/>
            <person name="Walk T."/>
            <person name="White J."/>
            <person name="Yandava C."/>
            <person name="Burger G."/>
            <person name="Gray M.W."/>
            <person name="Holland P.W.H."/>
            <person name="King N."/>
            <person name="Lang F.B.F."/>
            <person name="Roger A.J."/>
            <person name="Ruiz-Trillo I."/>
            <person name="Lander E."/>
            <person name="Nusbaum C."/>
        </authorList>
    </citation>
    <scope>NUCLEOTIDE SEQUENCE [LARGE SCALE GENOMIC DNA]</scope>
    <source>
        <strain evidence="5">ATCC 38327</strain>
    </source>
</reference>
<dbReference type="PANTHER" id="PTHR13360:SF1">
    <property type="entry name" value="ACTIVATING SIGNAL COINTEGRATOR 1 COMPLEX SUBUNIT 1"/>
    <property type="match status" value="1"/>
</dbReference>
<sequence length="384" mass="40362">MASMACTTYSIVRVGTRAYRVCSESLQRRGASTSARAASPAGASAAASPRASSTVQPRQSIHSNGEKVMAEVSCPALCFGAIIGKGGATIKALTAETGAAIRVPKGIRTGVGAITISGTPEQVDAATARITDLVDKAANRPQGDFTHFLGLALPLPSEDRATHDALAAFQAQAYELAKRTSVGDGPDPLVQIPPTEMHLTLAMLRLPTPEVVAKAVRVFKESSAAVYDAVGTRTVLVRLGGAACFGSPAKATTVHSRVDDTSGSVHNLTRVLFDRLIKEDLMPESEARDPKLHLTILRYLARRANKKPADAAESADAEAGSETAVASPAKSWPSFDASEIIARLGDATRVVDAVRLPSVVLYRRERREGPEGSEYIAEAKIGLP</sequence>
<feature type="region of interest" description="Disordered" evidence="2">
    <location>
        <begin position="30"/>
        <end position="62"/>
    </location>
</feature>
<evidence type="ECO:0000259" key="3">
    <source>
        <dbReference type="SMART" id="SM00322"/>
    </source>
</evidence>
<dbReference type="InterPro" id="IPR036612">
    <property type="entry name" value="KH_dom_type_1_sf"/>
</dbReference>
<dbReference type="eggNOG" id="KOG2814">
    <property type="taxonomic scope" value="Eukaryota"/>
</dbReference>
<organism evidence="4 5">
    <name type="scientific">Allomyces macrogynus (strain ATCC 38327)</name>
    <name type="common">Allomyces javanicus var. macrogynus</name>
    <dbReference type="NCBI Taxonomy" id="578462"/>
    <lineage>
        <taxon>Eukaryota</taxon>
        <taxon>Fungi</taxon>
        <taxon>Fungi incertae sedis</taxon>
        <taxon>Blastocladiomycota</taxon>
        <taxon>Blastocladiomycetes</taxon>
        <taxon>Blastocladiales</taxon>
        <taxon>Blastocladiaceae</taxon>
        <taxon>Allomyces</taxon>
    </lineage>
</organism>
<dbReference type="InterPro" id="IPR019510">
    <property type="entry name" value="AKAP7-like_phosphoesterase"/>
</dbReference>
<dbReference type="Pfam" id="PF00013">
    <property type="entry name" value="KH_1"/>
    <property type="match status" value="1"/>
</dbReference>
<dbReference type="GO" id="GO:0006355">
    <property type="term" value="P:regulation of DNA-templated transcription"/>
    <property type="evidence" value="ECO:0007669"/>
    <property type="project" value="TreeGrafter"/>
</dbReference>
<dbReference type="VEuPathDB" id="FungiDB:AMAG_07371"/>
<dbReference type="CDD" id="cd00105">
    <property type="entry name" value="KH-I"/>
    <property type="match status" value="1"/>
</dbReference>
<protein>
    <recommendedName>
        <fullName evidence="3">K Homology domain-containing protein</fullName>
    </recommendedName>
</protein>
<evidence type="ECO:0000256" key="1">
    <source>
        <dbReference type="PROSITE-ProRule" id="PRU00117"/>
    </source>
</evidence>
<dbReference type="InterPro" id="IPR004087">
    <property type="entry name" value="KH_dom"/>
</dbReference>
<evidence type="ECO:0000313" key="5">
    <source>
        <dbReference type="Proteomes" id="UP000054350"/>
    </source>
</evidence>
<gene>
    <name evidence="4" type="ORF">AMAG_07371</name>
</gene>
<dbReference type="SMART" id="SM00322">
    <property type="entry name" value="KH"/>
    <property type="match status" value="1"/>
</dbReference>
<dbReference type="EMBL" id="GG745339">
    <property type="protein sequence ID" value="KNE62125.1"/>
    <property type="molecule type" value="Genomic_DNA"/>
</dbReference>
<dbReference type="AlphaFoldDB" id="A0A0L0SIG5"/>
<dbReference type="InterPro" id="IPR009210">
    <property type="entry name" value="ASCC1"/>
</dbReference>
<feature type="domain" description="K Homology" evidence="3">
    <location>
        <begin position="66"/>
        <end position="135"/>
    </location>
</feature>
<dbReference type="GO" id="GO:0003723">
    <property type="term" value="F:RNA binding"/>
    <property type="evidence" value="ECO:0007669"/>
    <property type="project" value="UniProtKB-UniRule"/>
</dbReference>
<keyword evidence="5" id="KW-1185">Reference proteome</keyword>
<evidence type="ECO:0000313" key="4">
    <source>
        <dbReference type="EMBL" id="KNE62125.1"/>
    </source>
</evidence>
<evidence type="ECO:0000256" key="2">
    <source>
        <dbReference type="SAM" id="MobiDB-lite"/>
    </source>
</evidence>
<dbReference type="Gene3D" id="3.30.1370.10">
    <property type="entry name" value="K Homology domain, type 1"/>
    <property type="match status" value="1"/>
</dbReference>
<dbReference type="OrthoDB" id="277832at2759"/>
<dbReference type="Pfam" id="PF10469">
    <property type="entry name" value="AKAP7_NLS"/>
    <property type="match status" value="1"/>
</dbReference>